<evidence type="ECO:0000313" key="1">
    <source>
        <dbReference type="EMBL" id="KAF7843811.1"/>
    </source>
</evidence>
<dbReference type="EMBL" id="JAAIUW010000001">
    <property type="protein sequence ID" value="KAF7843811.1"/>
    <property type="molecule type" value="Genomic_DNA"/>
</dbReference>
<keyword evidence="2" id="KW-1185">Reference proteome</keyword>
<accession>A0A835CJQ2</accession>
<organism evidence="1 2">
    <name type="scientific">Senna tora</name>
    <dbReference type="NCBI Taxonomy" id="362788"/>
    <lineage>
        <taxon>Eukaryota</taxon>
        <taxon>Viridiplantae</taxon>
        <taxon>Streptophyta</taxon>
        <taxon>Embryophyta</taxon>
        <taxon>Tracheophyta</taxon>
        <taxon>Spermatophyta</taxon>
        <taxon>Magnoliopsida</taxon>
        <taxon>eudicotyledons</taxon>
        <taxon>Gunneridae</taxon>
        <taxon>Pentapetalae</taxon>
        <taxon>rosids</taxon>
        <taxon>fabids</taxon>
        <taxon>Fabales</taxon>
        <taxon>Fabaceae</taxon>
        <taxon>Caesalpinioideae</taxon>
        <taxon>Cassia clade</taxon>
        <taxon>Senna</taxon>
    </lineage>
</organism>
<gene>
    <name evidence="1" type="ORF">G2W53_000716</name>
</gene>
<name>A0A835CJQ2_9FABA</name>
<protein>
    <submittedName>
        <fullName evidence="1">Uncharacterized protein</fullName>
    </submittedName>
</protein>
<sequence>MKVVPPWPLFRRDRRSAFTAATPFDVTVHLHHNSSSLFLGGCQVHHTQIERSNAHLSDFCRLYSIVKVTFS</sequence>
<reference evidence="1" key="1">
    <citation type="submission" date="2020-09" db="EMBL/GenBank/DDBJ databases">
        <title>Genome-Enabled Discovery of Anthraquinone Biosynthesis in Senna tora.</title>
        <authorList>
            <person name="Kang S.-H."/>
            <person name="Pandey R.P."/>
            <person name="Lee C.-M."/>
            <person name="Sim J.-S."/>
            <person name="Jeong J.-T."/>
            <person name="Choi B.-S."/>
            <person name="Jung M."/>
            <person name="Ginzburg D."/>
            <person name="Zhao K."/>
            <person name="Won S.Y."/>
            <person name="Oh T.-J."/>
            <person name="Yu Y."/>
            <person name="Kim N.-H."/>
            <person name="Lee O.R."/>
            <person name="Lee T.-H."/>
            <person name="Bashyal P."/>
            <person name="Kim T.-S."/>
            <person name="Lee W.-H."/>
            <person name="Kawkins C."/>
            <person name="Kim C.-K."/>
            <person name="Kim J.S."/>
            <person name="Ahn B.O."/>
            <person name="Rhee S.Y."/>
            <person name="Sohng J.K."/>
        </authorList>
    </citation>
    <scope>NUCLEOTIDE SEQUENCE</scope>
    <source>
        <tissue evidence="1">Leaf</tissue>
    </source>
</reference>
<evidence type="ECO:0000313" key="2">
    <source>
        <dbReference type="Proteomes" id="UP000634136"/>
    </source>
</evidence>
<dbReference type="AlphaFoldDB" id="A0A835CJQ2"/>
<proteinExistence type="predicted"/>
<comment type="caution">
    <text evidence="1">The sequence shown here is derived from an EMBL/GenBank/DDBJ whole genome shotgun (WGS) entry which is preliminary data.</text>
</comment>
<dbReference type="Proteomes" id="UP000634136">
    <property type="component" value="Unassembled WGS sequence"/>
</dbReference>